<dbReference type="AlphaFoldDB" id="A0A8X6LGD6"/>
<reference evidence="2" key="1">
    <citation type="submission" date="2020-07" db="EMBL/GenBank/DDBJ databases">
        <title>Multicomponent nature underlies the extraordinary mechanical properties of spider dragline silk.</title>
        <authorList>
            <person name="Kono N."/>
            <person name="Nakamura H."/>
            <person name="Mori M."/>
            <person name="Yoshida Y."/>
            <person name="Ohtoshi R."/>
            <person name="Malay A.D."/>
            <person name="Moran D.A.P."/>
            <person name="Tomita M."/>
            <person name="Numata K."/>
            <person name="Arakawa K."/>
        </authorList>
    </citation>
    <scope>NUCLEOTIDE SEQUENCE</scope>
</reference>
<name>A0A8X6LGD6_TRICU</name>
<organism evidence="2 3">
    <name type="scientific">Trichonephila clavata</name>
    <name type="common">Joro spider</name>
    <name type="synonym">Nephila clavata</name>
    <dbReference type="NCBI Taxonomy" id="2740835"/>
    <lineage>
        <taxon>Eukaryota</taxon>
        <taxon>Metazoa</taxon>
        <taxon>Ecdysozoa</taxon>
        <taxon>Arthropoda</taxon>
        <taxon>Chelicerata</taxon>
        <taxon>Arachnida</taxon>
        <taxon>Araneae</taxon>
        <taxon>Araneomorphae</taxon>
        <taxon>Entelegynae</taxon>
        <taxon>Araneoidea</taxon>
        <taxon>Nephilidae</taxon>
        <taxon>Trichonephila</taxon>
    </lineage>
</organism>
<feature type="compositionally biased region" description="Low complexity" evidence="1">
    <location>
        <begin position="318"/>
        <end position="329"/>
    </location>
</feature>
<keyword evidence="3" id="KW-1185">Reference proteome</keyword>
<sequence length="596" mass="67273">MKEREAPFFPYYILEGGKKDSDQVATECVDTHRGKIWTAILGFPRKNRIFQFEGSIWKMTNSNSKNSGVHLRQMHRLNTQFKISTDISENSNFSTIIQKEIDAFISRIETNQNISTPDKSKSSIEFSKNCPSEDTVIAKTLFTRSPNNLSSNTLSHKRKSEDESSDASCFSNNSSEKKVNVVLSLTGEHLEKKKILNMCETFVSNLKIKIDQISEVTLVIHDDQDRAMSYIPLSDPMISNCLVKDTALHDSLTNNLMTPDLLVKGQSKHYNPENDQMSDIPSADMRLENHIKEEPKCGSPKEGREMSHSYASFREVSSSENCNSSSNSSAEVKLTSYNTEQNKPGSLRDKALNTMLNGIVKTTPIINFQQDLTQTNNIPNIHKKCSTAVTPSIPLNAIPAKDDVQMRTPEGNDVQMDSPKTIDTHLDSVRANDIFVDSPRTNGILMDSPRTNGIRTDSPRTNGIRMDSPRTNGIRMDSPRTNDIRMDGPRTNDIRMDGPRTNDIRMDGRRTNDIRMDGPKTNDIRMDGPKTNDIRMDGPRTNDIRMDGPRTNDIRMDGPRTNDIQWMATTISEWMAQGQTISNGWPKDKRYPNGWP</sequence>
<evidence type="ECO:0000313" key="2">
    <source>
        <dbReference type="EMBL" id="GFR07417.1"/>
    </source>
</evidence>
<feature type="region of interest" description="Disordered" evidence="1">
    <location>
        <begin position="148"/>
        <end position="172"/>
    </location>
</feature>
<evidence type="ECO:0000256" key="1">
    <source>
        <dbReference type="SAM" id="MobiDB-lite"/>
    </source>
</evidence>
<accession>A0A8X6LGD6</accession>
<feature type="compositionally biased region" description="Polar residues" evidence="1">
    <location>
        <begin position="449"/>
        <end position="461"/>
    </location>
</feature>
<feature type="compositionally biased region" description="Basic and acidic residues" evidence="1">
    <location>
        <begin position="477"/>
        <end position="553"/>
    </location>
</feature>
<feature type="region of interest" description="Disordered" evidence="1">
    <location>
        <begin position="293"/>
        <end position="330"/>
    </location>
</feature>
<proteinExistence type="predicted"/>
<evidence type="ECO:0000313" key="3">
    <source>
        <dbReference type="Proteomes" id="UP000887116"/>
    </source>
</evidence>
<comment type="caution">
    <text evidence="2">The sequence shown here is derived from an EMBL/GenBank/DDBJ whole genome shotgun (WGS) entry which is preliminary data.</text>
</comment>
<feature type="compositionally biased region" description="Basic and acidic residues" evidence="1">
    <location>
        <begin position="293"/>
        <end position="307"/>
    </location>
</feature>
<feature type="region of interest" description="Disordered" evidence="1">
    <location>
        <begin position="440"/>
        <end position="553"/>
    </location>
</feature>
<gene>
    <name evidence="2" type="ORF">TNCT_170801</name>
</gene>
<dbReference type="Proteomes" id="UP000887116">
    <property type="component" value="Unassembled WGS sequence"/>
</dbReference>
<dbReference type="EMBL" id="BMAO01016278">
    <property type="protein sequence ID" value="GFR07417.1"/>
    <property type="molecule type" value="Genomic_DNA"/>
</dbReference>
<protein>
    <submittedName>
        <fullName evidence="2">Uncharacterized protein</fullName>
    </submittedName>
</protein>
<dbReference type="OrthoDB" id="10072532at2759"/>